<protein>
    <submittedName>
        <fullName evidence="2">Uncharacterized protein</fullName>
    </submittedName>
</protein>
<feature type="compositionally biased region" description="Low complexity" evidence="1">
    <location>
        <begin position="173"/>
        <end position="186"/>
    </location>
</feature>
<evidence type="ECO:0000313" key="2">
    <source>
        <dbReference type="EMBL" id="KAJ7768418.1"/>
    </source>
</evidence>
<dbReference type="AlphaFoldDB" id="A0AAD7NMW0"/>
<evidence type="ECO:0000256" key="1">
    <source>
        <dbReference type="SAM" id="MobiDB-lite"/>
    </source>
</evidence>
<feature type="compositionally biased region" description="Polar residues" evidence="1">
    <location>
        <begin position="229"/>
        <end position="246"/>
    </location>
</feature>
<feature type="compositionally biased region" description="Low complexity" evidence="1">
    <location>
        <begin position="210"/>
        <end position="228"/>
    </location>
</feature>
<evidence type="ECO:0000313" key="3">
    <source>
        <dbReference type="Proteomes" id="UP001215598"/>
    </source>
</evidence>
<reference evidence="2" key="1">
    <citation type="submission" date="2023-03" db="EMBL/GenBank/DDBJ databases">
        <title>Massive genome expansion in bonnet fungi (Mycena s.s.) driven by repeated elements and novel gene families across ecological guilds.</title>
        <authorList>
            <consortium name="Lawrence Berkeley National Laboratory"/>
            <person name="Harder C.B."/>
            <person name="Miyauchi S."/>
            <person name="Viragh M."/>
            <person name="Kuo A."/>
            <person name="Thoen E."/>
            <person name="Andreopoulos B."/>
            <person name="Lu D."/>
            <person name="Skrede I."/>
            <person name="Drula E."/>
            <person name="Henrissat B."/>
            <person name="Morin E."/>
            <person name="Kohler A."/>
            <person name="Barry K."/>
            <person name="LaButti K."/>
            <person name="Morin E."/>
            <person name="Salamov A."/>
            <person name="Lipzen A."/>
            <person name="Mereny Z."/>
            <person name="Hegedus B."/>
            <person name="Baldrian P."/>
            <person name="Stursova M."/>
            <person name="Weitz H."/>
            <person name="Taylor A."/>
            <person name="Grigoriev I.V."/>
            <person name="Nagy L.G."/>
            <person name="Martin F."/>
            <person name="Kauserud H."/>
        </authorList>
    </citation>
    <scope>NUCLEOTIDE SEQUENCE</scope>
    <source>
        <strain evidence="2">CBHHK182m</strain>
    </source>
</reference>
<comment type="caution">
    <text evidence="2">The sequence shown here is derived from an EMBL/GenBank/DDBJ whole genome shotgun (WGS) entry which is preliminary data.</text>
</comment>
<name>A0AAD7NMW0_9AGAR</name>
<accession>A0AAD7NMW0</accession>
<organism evidence="2 3">
    <name type="scientific">Mycena metata</name>
    <dbReference type="NCBI Taxonomy" id="1033252"/>
    <lineage>
        <taxon>Eukaryota</taxon>
        <taxon>Fungi</taxon>
        <taxon>Dikarya</taxon>
        <taxon>Basidiomycota</taxon>
        <taxon>Agaricomycotina</taxon>
        <taxon>Agaricomycetes</taxon>
        <taxon>Agaricomycetidae</taxon>
        <taxon>Agaricales</taxon>
        <taxon>Marasmiineae</taxon>
        <taxon>Mycenaceae</taxon>
        <taxon>Mycena</taxon>
    </lineage>
</organism>
<proteinExistence type="predicted"/>
<feature type="region of interest" description="Disordered" evidence="1">
    <location>
        <begin position="127"/>
        <end position="198"/>
    </location>
</feature>
<feature type="region of interest" description="Disordered" evidence="1">
    <location>
        <begin position="210"/>
        <end position="262"/>
    </location>
</feature>
<gene>
    <name evidence="2" type="ORF">B0H16DRAFT_1716419</name>
</gene>
<feature type="compositionally biased region" description="Low complexity" evidence="1">
    <location>
        <begin position="127"/>
        <end position="136"/>
    </location>
</feature>
<dbReference type="EMBL" id="JARKIB010000020">
    <property type="protein sequence ID" value="KAJ7768418.1"/>
    <property type="molecule type" value="Genomic_DNA"/>
</dbReference>
<feature type="compositionally biased region" description="Polar residues" evidence="1">
    <location>
        <begin position="140"/>
        <end position="152"/>
    </location>
</feature>
<dbReference type="Proteomes" id="UP001215598">
    <property type="component" value="Unassembled WGS sequence"/>
</dbReference>
<keyword evidence="3" id="KW-1185">Reference proteome</keyword>
<sequence>MPPKTRCQPRYFPQRGHEDTIAHDGRKDGRYFVVGAGHCGNGVFTDPIVANKQTDGFSGYHKRATKRWTGVGGVEDIWASFCDELHQEGCHPTTRLPNGWDAPVPVVRGCPAPAPAPAAAAAVPAAEPPSVSISAPRTPRASTTSGSGNTWASPLFVRSSASPSPLRQPPPHYHAMAPAPSASGSPRPRTALNPGGNVFSASAGSSMLSAFGSTSSSSSLSSSSQSSSATRTPKKPTQSRVQSSPNGGYDTDYFYDDDSDDEKQPRRWAVRGLDELFDNVDEAFDALRQSLHCLKYMEVRSSTNLAKLRRFAAS</sequence>